<dbReference type="SUPFAM" id="SSF55729">
    <property type="entry name" value="Acyl-CoA N-acyltransferases (Nat)"/>
    <property type="match status" value="1"/>
</dbReference>
<dbReference type="InterPro" id="IPR016181">
    <property type="entry name" value="Acyl_CoA_acyltransferase"/>
</dbReference>
<proteinExistence type="predicted"/>
<sequence length="210" mass="23281">MQGVDASTMNPESLYPDQTIRVSIPERGEGIQTRRLYLRPLEITDAGDIFEYRSQQDVANWLRPSIPHKDVRETEAHILKKQFTTPDASGNLGRQFTYAVIRADDPTHKVVGTVGINALIPAPSIGYGLHPDLWGSGYASEAVAAVVGAWWKLPRVESVSAEPEKLFAACDKRNLRSMRVLQKCGFVIYEEKVLDGDTMAALCVLSRPRG</sequence>
<reference evidence="2" key="1">
    <citation type="submission" date="2022-11" db="EMBL/GenBank/DDBJ databases">
        <authorList>
            <person name="Petersen C."/>
        </authorList>
    </citation>
    <scope>NUCLEOTIDE SEQUENCE</scope>
    <source>
        <strain evidence="2">IBT 21917</strain>
    </source>
</reference>
<dbReference type="PANTHER" id="PTHR43792:SF1">
    <property type="entry name" value="N-ACETYLTRANSFERASE DOMAIN-CONTAINING PROTEIN"/>
    <property type="match status" value="1"/>
</dbReference>
<dbReference type="PROSITE" id="PS51186">
    <property type="entry name" value="GNAT"/>
    <property type="match status" value="1"/>
</dbReference>
<gene>
    <name evidence="2" type="ORF">N7492_001308</name>
</gene>
<organism evidence="2 3">
    <name type="scientific">Penicillium capsulatum</name>
    <dbReference type="NCBI Taxonomy" id="69766"/>
    <lineage>
        <taxon>Eukaryota</taxon>
        <taxon>Fungi</taxon>
        <taxon>Dikarya</taxon>
        <taxon>Ascomycota</taxon>
        <taxon>Pezizomycotina</taxon>
        <taxon>Eurotiomycetes</taxon>
        <taxon>Eurotiomycetidae</taxon>
        <taxon>Eurotiales</taxon>
        <taxon>Aspergillaceae</taxon>
        <taxon>Penicillium</taxon>
    </lineage>
</organism>
<feature type="domain" description="N-acetyltransferase" evidence="1">
    <location>
        <begin position="36"/>
        <end position="204"/>
    </location>
</feature>
<dbReference type="Pfam" id="PF13302">
    <property type="entry name" value="Acetyltransf_3"/>
    <property type="match status" value="1"/>
</dbReference>
<dbReference type="OrthoDB" id="4072826at2759"/>
<dbReference type="InterPro" id="IPR051531">
    <property type="entry name" value="N-acetyltransferase"/>
</dbReference>
<dbReference type="EMBL" id="JAPQKO010000001">
    <property type="protein sequence ID" value="KAJ5183692.1"/>
    <property type="molecule type" value="Genomic_DNA"/>
</dbReference>
<dbReference type="Proteomes" id="UP001146351">
    <property type="component" value="Unassembled WGS sequence"/>
</dbReference>
<reference evidence="2" key="2">
    <citation type="journal article" date="2023" name="IMA Fungus">
        <title>Comparative genomic study of the Penicillium genus elucidates a diverse pangenome and 15 lateral gene transfer events.</title>
        <authorList>
            <person name="Petersen C."/>
            <person name="Sorensen T."/>
            <person name="Nielsen M.R."/>
            <person name="Sondergaard T.E."/>
            <person name="Sorensen J.L."/>
            <person name="Fitzpatrick D.A."/>
            <person name="Frisvad J.C."/>
            <person name="Nielsen K.L."/>
        </authorList>
    </citation>
    <scope>NUCLEOTIDE SEQUENCE</scope>
    <source>
        <strain evidence="2">IBT 21917</strain>
    </source>
</reference>
<accession>A0A9W9ITE9</accession>
<dbReference type="Gene3D" id="3.40.630.30">
    <property type="match status" value="1"/>
</dbReference>
<evidence type="ECO:0000313" key="3">
    <source>
        <dbReference type="Proteomes" id="UP001146351"/>
    </source>
</evidence>
<evidence type="ECO:0000313" key="2">
    <source>
        <dbReference type="EMBL" id="KAJ5183692.1"/>
    </source>
</evidence>
<evidence type="ECO:0000259" key="1">
    <source>
        <dbReference type="PROSITE" id="PS51186"/>
    </source>
</evidence>
<comment type="caution">
    <text evidence="2">The sequence shown here is derived from an EMBL/GenBank/DDBJ whole genome shotgun (WGS) entry which is preliminary data.</text>
</comment>
<dbReference type="InterPro" id="IPR000182">
    <property type="entry name" value="GNAT_dom"/>
</dbReference>
<protein>
    <recommendedName>
        <fullName evidence="1">N-acetyltransferase domain-containing protein</fullName>
    </recommendedName>
</protein>
<dbReference type="GO" id="GO:0016747">
    <property type="term" value="F:acyltransferase activity, transferring groups other than amino-acyl groups"/>
    <property type="evidence" value="ECO:0007669"/>
    <property type="project" value="InterPro"/>
</dbReference>
<dbReference type="PANTHER" id="PTHR43792">
    <property type="entry name" value="GNAT FAMILY, PUTATIVE (AFU_ORTHOLOGUE AFUA_3G00765)-RELATED-RELATED"/>
    <property type="match status" value="1"/>
</dbReference>
<keyword evidence="3" id="KW-1185">Reference proteome</keyword>
<dbReference type="AlphaFoldDB" id="A0A9W9ITE9"/>
<name>A0A9W9ITE9_9EURO</name>